<dbReference type="PROSITE" id="PS50005">
    <property type="entry name" value="TPR"/>
    <property type="match status" value="1"/>
</dbReference>
<sequence>MLRKILIAGMTAALCAPGGAALAQADLGAYLAGRQAAGANDFAQGAQYFSAALQADPGNPVLLESALTSFVALGDFDKAEVMAREMVRLRLPSQIADLVINVADAKTGNWYGIFEALESGRSVGPLVDGLTQGWAHMGNGNIRRALAQFDQVIETANMTMYGITHKAYALASVGDFDGAEALFSARPDMQYSRKSAIAHIEILSQLGRNPQALDLLDGIFGSQPDAGVAALRAALVAGEAVPFAAVPTPRAGLAEVYITVAGLVQTDVPDTFTLLFARAATSLAPENTPALLMTAGLLEDLGQYDLANAAYTGVARDDLAFPSAELGRADVLRAAGRQDAAMEVLQALSRSYPDMPRVFAAKGNLLREADRLEDAKAAYTRALALYDDAAPAKWIVFYTRGIANHQLDLWPEAEADFRAALALQPDNPQILNYLGYSLVERGEKLDEALAMIETAVAALPDNGAIVDSLGWVLFQLGDFQQAVEILERAATLEPVDPVINDHLGDAYWAVGRTIEARFQWQRALSFNPAEADAQRIRDKLSSGLDLVLIAEGKEPLRLARGND</sequence>
<dbReference type="PANTHER" id="PTHR12558">
    <property type="entry name" value="CELL DIVISION CYCLE 16,23,27"/>
    <property type="match status" value="1"/>
</dbReference>
<protein>
    <submittedName>
        <fullName evidence="3">Lipoprotein NlpI</fullName>
    </submittedName>
</protein>
<dbReference type="AlphaFoldDB" id="A0A1Y0EG34"/>
<name>A0A1Y0EG34_9RHOB</name>
<keyword evidence="1" id="KW-0802">TPR repeat</keyword>
<dbReference type="SUPFAM" id="SSF48452">
    <property type="entry name" value="TPR-like"/>
    <property type="match status" value="3"/>
</dbReference>
<feature type="signal peptide" evidence="2">
    <location>
        <begin position="1"/>
        <end position="23"/>
    </location>
</feature>
<evidence type="ECO:0000313" key="3">
    <source>
        <dbReference type="EMBL" id="ARU02232.1"/>
    </source>
</evidence>
<keyword evidence="4" id="KW-1185">Reference proteome</keyword>
<reference evidence="3 4" key="1">
    <citation type="submission" date="2017-05" db="EMBL/GenBank/DDBJ databases">
        <title>Genome Sequence of Loktanella vestfoldensis Strain SMR4r Isolated from a Culture of the Diatom Skeletonema marinoi.</title>
        <authorList>
            <person name="Topel M."/>
            <person name="Pinder M.I.M."/>
            <person name="Johansson O.N."/>
            <person name="Kourtchenko O."/>
            <person name="Godhe A."/>
            <person name="Clarke A.K."/>
        </authorList>
    </citation>
    <scope>NUCLEOTIDE SEQUENCE [LARGE SCALE GENOMIC DNA]</scope>
    <source>
        <strain evidence="3 4">SMR4r</strain>
    </source>
</reference>
<evidence type="ECO:0000256" key="1">
    <source>
        <dbReference type="PROSITE-ProRule" id="PRU00339"/>
    </source>
</evidence>
<keyword evidence="3" id="KW-0449">Lipoprotein</keyword>
<organism evidence="3 4">
    <name type="scientific">Yoonia vestfoldensis</name>
    <dbReference type="NCBI Taxonomy" id="245188"/>
    <lineage>
        <taxon>Bacteria</taxon>
        <taxon>Pseudomonadati</taxon>
        <taxon>Pseudomonadota</taxon>
        <taxon>Alphaproteobacteria</taxon>
        <taxon>Rhodobacterales</taxon>
        <taxon>Paracoccaceae</taxon>
        <taxon>Yoonia</taxon>
    </lineage>
</organism>
<feature type="chain" id="PRO_5012959828" evidence="2">
    <location>
        <begin position="24"/>
        <end position="563"/>
    </location>
</feature>
<dbReference type="PANTHER" id="PTHR12558:SF13">
    <property type="entry name" value="CELL DIVISION CYCLE PROTEIN 27 HOMOLOG"/>
    <property type="match status" value="1"/>
</dbReference>
<feature type="repeat" description="TPR" evidence="1">
    <location>
        <begin position="463"/>
        <end position="496"/>
    </location>
</feature>
<evidence type="ECO:0000256" key="2">
    <source>
        <dbReference type="SAM" id="SignalP"/>
    </source>
</evidence>
<dbReference type="KEGG" id="lvs:LOKVESSMR4R_02941"/>
<dbReference type="InterPro" id="IPR011990">
    <property type="entry name" value="TPR-like_helical_dom_sf"/>
</dbReference>
<dbReference type="Proteomes" id="UP000195273">
    <property type="component" value="Chromosome"/>
</dbReference>
<dbReference type="SMART" id="SM00028">
    <property type="entry name" value="TPR"/>
    <property type="match status" value="7"/>
</dbReference>
<proteinExistence type="predicted"/>
<gene>
    <name evidence="3" type="ORF">LOKVESSMR4R_02941</name>
</gene>
<keyword evidence="2" id="KW-0732">Signal</keyword>
<accession>A0A1Y0EG34</accession>
<dbReference type="EMBL" id="CP021431">
    <property type="protein sequence ID" value="ARU02232.1"/>
    <property type="molecule type" value="Genomic_DNA"/>
</dbReference>
<dbReference type="InterPro" id="IPR019734">
    <property type="entry name" value="TPR_rpt"/>
</dbReference>
<evidence type="ECO:0000313" key="4">
    <source>
        <dbReference type="Proteomes" id="UP000195273"/>
    </source>
</evidence>
<dbReference type="Pfam" id="PF13432">
    <property type="entry name" value="TPR_16"/>
    <property type="match status" value="4"/>
</dbReference>
<dbReference type="Gene3D" id="1.25.40.10">
    <property type="entry name" value="Tetratricopeptide repeat domain"/>
    <property type="match status" value="2"/>
</dbReference>